<reference evidence="2" key="1">
    <citation type="submission" date="2017-02" db="EMBL/GenBank/DDBJ databases">
        <authorList>
            <person name="Varghese N."/>
            <person name="Submissions S."/>
        </authorList>
    </citation>
    <scope>NUCLEOTIDE SEQUENCE [LARGE SCALE GENOMIC DNA]</scope>
    <source>
        <strain evidence="2">DSM 22385</strain>
    </source>
</reference>
<gene>
    <name evidence="1" type="ORF">SAMN05661099_2311</name>
</gene>
<dbReference type="AlphaFoldDB" id="A0A1T5DF49"/>
<dbReference type="Proteomes" id="UP000189981">
    <property type="component" value="Unassembled WGS sequence"/>
</dbReference>
<accession>A0A1T5DF49</accession>
<keyword evidence="2" id="KW-1185">Reference proteome</keyword>
<dbReference type="RefSeq" id="WP_079702826.1">
    <property type="nucleotide sequence ID" value="NZ_FUYR01000002.1"/>
</dbReference>
<dbReference type="OrthoDB" id="771797at2"/>
<proteinExistence type="predicted"/>
<dbReference type="EMBL" id="FUYR01000002">
    <property type="protein sequence ID" value="SKB70319.1"/>
    <property type="molecule type" value="Genomic_DNA"/>
</dbReference>
<sequence>MKLKHLFYIKAIIFLTLIGCGGTETPKTANSGIKLRLSADSSAVELFNIPLNITEELRADSLGSEQWKDFFAVYEEIADKEMRDFQPAIDGSYNVTDSLVEFIPAGGFTKGKAYFSRCYTKDLLEEPEDIISKRDLSPTGGFLEFTFKIK</sequence>
<evidence type="ECO:0000313" key="2">
    <source>
        <dbReference type="Proteomes" id="UP000189981"/>
    </source>
</evidence>
<name>A0A1T5DF49_9SPHI</name>
<organism evidence="1 2">
    <name type="scientific">Daejeonella lutea</name>
    <dbReference type="NCBI Taxonomy" id="572036"/>
    <lineage>
        <taxon>Bacteria</taxon>
        <taxon>Pseudomonadati</taxon>
        <taxon>Bacteroidota</taxon>
        <taxon>Sphingobacteriia</taxon>
        <taxon>Sphingobacteriales</taxon>
        <taxon>Sphingobacteriaceae</taxon>
        <taxon>Daejeonella</taxon>
    </lineage>
</organism>
<evidence type="ECO:0000313" key="1">
    <source>
        <dbReference type="EMBL" id="SKB70319.1"/>
    </source>
</evidence>
<protein>
    <submittedName>
        <fullName evidence="1">Uncharacterized protein</fullName>
    </submittedName>
</protein>